<evidence type="ECO:0000313" key="2">
    <source>
        <dbReference type="EMBL" id="RVW76502.1"/>
    </source>
</evidence>
<accession>A0A438GWD3</accession>
<proteinExistence type="predicted"/>
<protein>
    <submittedName>
        <fullName evidence="2">Uncharacterized protein</fullName>
    </submittedName>
</protein>
<keyword evidence="1" id="KW-0472">Membrane</keyword>
<organism evidence="2 3">
    <name type="scientific">Vitis vinifera</name>
    <name type="common">Grape</name>
    <dbReference type="NCBI Taxonomy" id="29760"/>
    <lineage>
        <taxon>Eukaryota</taxon>
        <taxon>Viridiplantae</taxon>
        <taxon>Streptophyta</taxon>
        <taxon>Embryophyta</taxon>
        <taxon>Tracheophyta</taxon>
        <taxon>Spermatophyta</taxon>
        <taxon>Magnoliopsida</taxon>
        <taxon>eudicotyledons</taxon>
        <taxon>Gunneridae</taxon>
        <taxon>Pentapetalae</taxon>
        <taxon>rosids</taxon>
        <taxon>Vitales</taxon>
        <taxon>Vitaceae</taxon>
        <taxon>Viteae</taxon>
        <taxon>Vitis</taxon>
    </lineage>
</organism>
<sequence>MYKTFNRRIQDRRPSSFVEALNLEVIVIMRLMWSRGHDQMVSKSRGLKGSNLYGCISTALLLVSWHWVEMEYDMTASLSLSSLPTPNAV</sequence>
<reference evidence="2 3" key="1">
    <citation type="journal article" date="2018" name="PLoS Genet.">
        <title>Population sequencing reveals clonal diversity and ancestral inbreeding in the grapevine cultivar Chardonnay.</title>
        <authorList>
            <person name="Roach M.J."/>
            <person name="Johnson D.L."/>
            <person name="Bohlmann J."/>
            <person name="van Vuuren H.J."/>
            <person name="Jones S.J."/>
            <person name="Pretorius I.S."/>
            <person name="Schmidt S.A."/>
            <person name="Borneman A.R."/>
        </authorList>
    </citation>
    <scope>NUCLEOTIDE SEQUENCE [LARGE SCALE GENOMIC DNA]</scope>
    <source>
        <strain evidence="3">cv. Chardonnay</strain>
        <tissue evidence="2">Leaf</tissue>
    </source>
</reference>
<dbReference type="Proteomes" id="UP000288805">
    <property type="component" value="Unassembled WGS sequence"/>
</dbReference>
<keyword evidence="1" id="KW-1133">Transmembrane helix</keyword>
<gene>
    <name evidence="2" type="ORF">CK203_053342</name>
</gene>
<keyword evidence="1" id="KW-0812">Transmembrane</keyword>
<evidence type="ECO:0000313" key="3">
    <source>
        <dbReference type="Proteomes" id="UP000288805"/>
    </source>
</evidence>
<evidence type="ECO:0000256" key="1">
    <source>
        <dbReference type="SAM" id="Phobius"/>
    </source>
</evidence>
<feature type="transmembrane region" description="Helical" evidence="1">
    <location>
        <begin position="50"/>
        <end position="68"/>
    </location>
</feature>
<dbReference type="AlphaFoldDB" id="A0A438GWD3"/>
<dbReference type="EMBL" id="QGNW01000328">
    <property type="protein sequence ID" value="RVW76502.1"/>
    <property type="molecule type" value="Genomic_DNA"/>
</dbReference>
<name>A0A438GWD3_VITVI</name>
<comment type="caution">
    <text evidence="2">The sequence shown here is derived from an EMBL/GenBank/DDBJ whole genome shotgun (WGS) entry which is preliminary data.</text>
</comment>